<dbReference type="KEGG" id="lfp:Y981_01800"/>
<sequence length="223" mass="23640">MCLRGKSSQWFQRSVMVFGAVLVSSLFSVSPVHAEDSQVVPVTSSSDGSSSPGTSSSGSSSSYVDLKRLGAGLSWAPVEIPEGATTETSVGYAGVRYWFNRSFGLDAGLGFGFSEISPGTDFLTTLHVEPMVAFAETSHTILYGNLDLMPGIVSGNASTFAFQISAGIGIEHALEDMPRLALYGQWDPFSLNLYGPGGNNPTEVGLGFLGSVMNVDIGFRYYF</sequence>
<proteinExistence type="predicted"/>
<name>A0A059XXQ4_9BACT</name>
<dbReference type="EMBL" id="CP007243">
    <property type="protein sequence ID" value="AIA30007.1"/>
    <property type="molecule type" value="Genomic_DNA"/>
</dbReference>
<dbReference type="AlphaFoldDB" id="A0A059XXQ4"/>
<keyword evidence="4" id="KW-1185">Reference proteome</keyword>
<organism evidence="3 4">
    <name type="scientific">Leptospirillum ferriphilum YSK</name>
    <dbReference type="NCBI Taxonomy" id="1441628"/>
    <lineage>
        <taxon>Bacteria</taxon>
        <taxon>Pseudomonadati</taxon>
        <taxon>Nitrospirota</taxon>
        <taxon>Nitrospiria</taxon>
        <taxon>Nitrospirales</taxon>
        <taxon>Nitrospiraceae</taxon>
        <taxon>Leptospirillum</taxon>
    </lineage>
</organism>
<evidence type="ECO:0000313" key="4">
    <source>
        <dbReference type="Proteomes" id="UP000027059"/>
    </source>
</evidence>
<evidence type="ECO:0000313" key="3">
    <source>
        <dbReference type="EMBL" id="AIA30007.1"/>
    </source>
</evidence>
<accession>A0A059XXQ4</accession>
<reference evidence="4" key="1">
    <citation type="submission" date="2014-02" db="EMBL/GenBank/DDBJ databases">
        <title>Complete genome sequence and comparative genomic analysis of the nitrogen-fixing bacterium Leptospirillum ferriphilum YSK.</title>
        <authorList>
            <person name="Guo X."/>
            <person name="Yin H."/>
            <person name="Liang Y."/>
            <person name="Hu Q."/>
            <person name="Ma L."/>
            <person name="Xiao Y."/>
            <person name="Zhang X."/>
            <person name="Qiu G."/>
            <person name="Liu X."/>
        </authorList>
    </citation>
    <scope>NUCLEOTIDE SEQUENCE [LARGE SCALE GENOMIC DNA]</scope>
    <source>
        <strain evidence="4">YSK</strain>
    </source>
</reference>
<feature type="signal peptide" evidence="2">
    <location>
        <begin position="1"/>
        <end position="34"/>
    </location>
</feature>
<dbReference type="Proteomes" id="UP000027059">
    <property type="component" value="Chromosome"/>
</dbReference>
<protein>
    <submittedName>
        <fullName evidence="3">Phosphoribosylformylglycinamidine synthase</fullName>
    </submittedName>
</protein>
<evidence type="ECO:0000256" key="1">
    <source>
        <dbReference type="SAM" id="MobiDB-lite"/>
    </source>
</evidence>
<evidence type="ECO:0000256" key="2">
    <source>
        <dbReference type="SAM" id="SignalP"/>
    </source>
</evidence>
<keyword evidence="2" id="KW-0732">Signal</keyword>
<feature type="region of interest" description="Disordered" evidence="1">
    <location>
        <begin position="40"/>
        <end position="62"/>
    </location>
</feature>
<gene>
    <name evidence="3" type="ORF">Y981_01800</name>
</gene>
<reference evidence="3 4" key="2">
    <citation type="journal article" date="2015" name="Biomed. Res. Int.">
        <title>Effects of Arsenite Resistance on the Growth and Functional Gene Expression of Leptospirillum ferriphilum and Acidithiobacillus thiooxidans in Pure Culture and Coculture.</title>
        <authorList>
            <person name="Jiang H."/>
            <person name="Liang Y."/>
            <person name="Yin H."/>
            <person name="Xiao Y."/>
            <person name="Guo X."/>
            <person name="Xu Y."/>
            <person name="Hu Q."/>
            <person name="Liu H."/>
            <person name="Liu X."/>
        </authorList>
    </citation>
    <scope>NUCLEOTIDE SEQUENCE [LARGE SCALE GENOMIC DNA]</scope>
    <source>
        <strain evidence="3 4">YSK</strain>
    </source>
</reference>
<feature type="chain" id="PRO_5001584433" evidence="2">
    <location>
        <begin position="35"/>
        <end position="223"/>
    </location>
</feature>
<feature type="compositionally biased region" description="Low complexity" evidence="1">
    <location>
        <begin position="44"/>
        <end position="62"/>
    </location>
</feature>
<dbReference type="HOGENOM" id="CLU_1254657_0_0_0"/>